<evidence type="ECO:0000256" key="1">
    <source>
        <dbReference type="ARBA" id="ARBA00022980"/>
    </source>
</evidence>
<dbReference type="Gene3D" id="3.30.70.3370">
    <property type="match status" value="1"/>
</dbReference>
<keyword evidence="6" id="KW-1185">Reference proteome</keyword>
<dbReference type="InterPro" id="IPR001976">
    <property type="entry name" value="Ribosomal_eS24"/>
</dbReference>
<dbReference type="Proteomes" id="UP000070284">
    <property type="component" value="Unassembled WGS sequence"/>
</dbReference>
<sequence>MEIIERQKNPLLKREGVKFQVEHSAAPTPSRPDILEELSSELGVSKNLIVIERITTSHGSQAAFGKARVYETEDLLKELEPKYLIERGEATKEKSEETEEETEEDENESEEDEE</sequence>
<dbReference type="HAMAP" id="MF_00545">
    <property type="entry name" value="Ribosomal_eS24"/>
    <property type="match status" value="1"/>
</dbReference>
<comment type="caution">
    <text evidence="5">The sequence shown here is derived from an EMBL/GenBank/DDBJ whole genome shotgun (WGS) entry which is preliminary data.</text>
</comment>
<dbReference type="PANTHER" id="PTHR10496">
    <property type="entry name" value="40S RIBOSOMAL PROTEIN S24"/>
    <property type="match status" value="1"/>
</dbReference>
<feature type="compositionally biased region" description="Basic and acidic residues" evidence="4">
    <location>
        <begin position="81"/>
        <end position="95"/>
    </location>
</feature>
<dbReference type="InterPro" id="IPR012678">
    <property type="entry name" value="Ribosomal_uL23/eL15/eS24_sf"/>
</dbReference>
<keyword evidence="2 3" id="KW-0687">Ribonucleoprotein</keyword>
<comment type="similarity">
    <text evidence="3">Belongs to the eukaryotic ribosomal protein eS24 family.</text>
</comment>
<dbReference type="GO" id="GO:1990904">
    <property type="term" value="C:ribonucleoprotein complex"/>
    <property type="evidence" value="ECO:0007669"/>
    <property type="project" value="UniProtKB-KW"/>
</dbReference>
<reference evidence="5 6" key="1">
    <citation type="journal article" date="2016" name="Sci. Rep.">
        <title>Metabolic traits of an uncultured archaeal lineage -MSBL1- from brine pools of the Red Sea.</title>
        <authorList>
            <person name="Mwirichia R."/>
            <person name="Alam I."/>
            <person name="Rashid M."/>
            <person name="Vinu M."/>
            <person name="Ba-Alawi W."/>
            <person name="Anthony Kamau A."/>
            <person name="Kamanda Ngugi D."/>
            <person name="Goker M."/>
            <person name="Klenk H.P."/>
            <person name="Bajic V."/>
            <person name="Stingl U."/>
        </authorList>
    </citation>
    <scope>NUCLEOTIDE SEQUENCE [LARGE SCALE GENOMIC DNA]</scope>
    <source>
        <strain evidence="5">SCGC-AAA259E19</strain>
    </source>
</reference>
<accession>A0A133UG75</accession>
<dbReference type="GO" id="GO:0006412">
    <property type="term" value="P:translation"/>
    <property type="evidence" value="ECO:0007669"/>
    <property type="project" value="UniProtKB-UniRule"/>
</dbReference>
<organism evidence="5 6">
    <name type="scientific">candidate division MSBL1 archaeon SCGC-AAA259E19</name>
    <dbReference type="NCBI Taxonomy" id="1698264"/>
    <lineage>
        <taxon>Archaea</taxon>
        <taxon>Methanobacteriati</taxon>
        <taxon>Methanobacteriota</taxon>
        <taxon>candidate division MSBL1</taxon>
    </lineage>
</organism>
<evidence type="ECO:0000313" key="6">
    <source>
        <dbReference type="Proteomes" id="UP000070284"/>
    </source>
</evidence>
<feature type="region of interest" description="Disordered" evidence="4">
    <location>
        <begin position="81"/>
        <end position="114"/>
    </location>
</feature>
<evidence type="ECO:0000256" key="3">
    <source>
        <dbReference type="HAMAP-Rule" id="MF_00545"/>
    </source>
</evidence>
<name>A0A133UG75_9EURY</name>
<dbReference type="InterPro" id="IPR053709">
    <property type="entry name" value="eRP_eS24_sf"/>
</dbReference>
<protein>
    <recommendedName>
        <fullName evidence="3">Small ribosomal subunit protein eS24</fullName>
    </recommendedName>
</protein>
<dbReference type="EMBL" id="LHXO01000118">
    <property type="protein sequence ID" value="KXA93181.1"/>
    <property type="molecule type" value="Genomic_DNA"/>
</dbReference>
<evidence type="ECO:0000256" key="4">
    <source>
        <dbReference type="SAM" id="MobiDB-lite"/>
    </source>
</evidence>
<dbReference type="GO" id="GO:0003735">
    <property type="term" value="F:structural constituent of ribosome"/>
    <property type="evidence" value="ECO:0007669"/>
    <property type="project" value="InterPro"/>
</dbReference>
<dbReference type="Pfam" id="PF01282">
    <property type="entry name" value="Ribosomal_S24e"/>
    <property type="match status" value="1"/>
</dbReference>
<feature type="compositionally biased region" description="Acidic residues" evidence="4">
    <location>
        <begin position="96"/>
        <end position="114"/>
    </location>
</feature>
<proteinExistence type="inferred from homology"/>
<gene>
    <name evidence="3" type="primary">rps24e</name>
    <name evidence="5" type="ORF">AKJ65_06550</name>
</gene>
<evidence type="ECO:0000313" key="5">
    <source>
        <dbReference type="EMBL" id="KXA93181.1"/>
    </source>
</evidence>
<evidence type="ECO:0000256" key="2">
    <source>
        <dbReference type="ARBA" id="ARBA00023274"/>
    </source>
</evidence>
<dbReference type="AlphaFoldDB" id="A0A133UG75"/>
<dbReference type="GO" id="GO:0005840">
    <property type="term" value="C:ribosome"/>
    <property type="evidence" value="ECO:0007669"/>
    <property type="project" value="UniProtKB-KW"/>
</dbReference>
<dbReference type="SUPFAM" id="SSF54189">
    <property type="entry name" value="Ribosomal proteins S24e, L23 and L15e"/>
    <property type="match status" value="1"/>
</dbReference>
<keyword evidence="1 3" id="KW-0689">Ribosomal protein</keyword>